<evidence type="ECO:0008006" key="4">
    <source>
        <dbReference type="Google" id="ProtNLM"/>
    </source>
</evidence>
<dbReference type="SUPFAM" id="SSF159238">
    <property type="entry name" value="SO1590-like"/>
    <property type="match status" value="1"/>
</dbReference>
<accession>A0A8J2U560</accession>
<evidence type="ECO:0000256" key="1">
    <source>
        <dbReference type="SAM" id="MobiDB-lite"/>
    </source>
</evidence>
<evidence type="ECO:0000313" key="2">
    <source>
        <dbReference type="EMBL" id="GGA76724.1"/>
    </source>
</evidence>
<dbReference type="InterPro" id="IPR021607">
    <property type="entry name" value="DUF3224"/>
</dbReference>
<comment type="caution">
    <text evidence="2">The sequence shown here is derived from an EMBL/GenBank/DDBJ whole genome shotgun (WGS) entry which is preliminary data.</text>
</comment>
<feature type="region of interest" description="Disordered" evidence="1">
    <location>
        <begin position="1"/>
        <end position="21"/>
    </location>
</feature>
<organism evidence="2 3">
    <name type="scientific">Neiella marina</name>
    <dbReference type="NCBI Taxonomy" id="508461"/>
    <lineage>
        <taxon>Bacteria</taxon>
        <taxon>Pseudomonadati</taxon>
        <taxon>Pseudomonadota</taxon>
        <taxon>Gammaproteobacteria</taxon>
        <taxon>Alteromonadales</taxon>
        <taxon>Echinimonadaceae</taxon>
        <taxon>Neiella</taxon>
    </lineage>
</organism>
<dbReference type="OrthoDB" id="69764at2"/>
<dbReference type="Proteomes" id="UP000619743">
    <property type="component" value="Unassembled WGS sequence"/>
</dbReference>
<dbReference type="Pfam" id="PF11528">
    <property type="entry name" value="DUF3224"/>
    <property type="match status" value="1"/>
</dbReference>
<proteinExistence type="predicted"/>
<dbReference type="InterPro" id="IPR023159">
    <property type="entry name" value="SO1590-like_sf"/>
</dbReference>
<sequence>MKGTFQITGWDESPYEEHADGSKKTHAKITQQYTGDLQGTASVQYLMSYQ</sequence>
<protein>
    <recommendedName>
        <fullName evidence="4">DUF3224 domain-containing protein</fullName>
    </recommendedName>
</protein>
<name>A0A8J2U560_9GAMM</name>
<keyword evidence="3" id="KW-1185">Reference proteome</keyword>
<reference evidence="3" key="1">
    <citation type="journal article" date="2019" name="Int. J. Syst. Evol. Microbiol.">
        <title>The Global Catalogue of Microorganisms (GCM) 10K type strain sequencing project: providing services to taxonomists for standard genome sequencing and annotation.</title>
        <authorList>
            <consortium name="The Broad Institute Genomics Platform"/>
            <consortium name="The Broad Institute Genome Sequencing Center for Infectious Disease"/>
            <person name="Wu L."/>
            <person name="Ma J."/>
        </authorList>
    </citation>
    <scope>NUCLEOTIDE SEQUENCE [LARGE SCALE GENOMIC DNA]</scope>
    <source>
        <strain evidence="3">CGMCC 1.10130</strain>
    </source>
</reference>
<dbReference type="RefSeq" id="WP_087506939.1">
    <property type="nucleotide sequence ID" value="NZ_BMDX01000007.1"/>
</dbReference>
<evidence type="ECO:0000313" key="3">
    <source>
        <dbReference type="Proteomes" id="UP000619743"/>
    </source>
</evidence>
<dbReference type="EMBL" id="BMDX01000007">
    <property type="protein sequence ID" value="GGA76724.1"/>
    <property type="molecule type" value="Genomic_DNA"/>
</dbReference>
<gene>
    <name evidence="2" type="ORF">GCM10011369_18290</name>
</gene>
<dbReference type="AlphaFoldDB" id="A0A8J2U560"/>
<dbReference type="Gene3D" id="2.40.350.10">
    <property type="entry name" value="SO1590-like"/>
    <property type="match status" value="1"/>
</dbReference>